<comment type="caution">
    <text evidence="12">The sequence shown here is derived from an EMBL/GenBank/DDBJ whole genome shotgun (WGS) entry which is preliminary data.</text>
</comment>
<evidence type="ECO:0000259" key="11">
    <source>
        <dbReference type="Pfam" id="PF14748"/>
    </source>
</evidence>
<dbReference type="InterPro" id="IPR036291">
    <property type="entry name" value="NAD(P)-bd_dom_sf"/>
</dbReference>
<accession>A0A7X2NJR8</accession>
<dbReference type="Pfam" id="PF03807">
    <property type="entry name" value="F420_oxidored"/>
    <property type="match status" value="1"/>
</dbReference>
<dbReference type="NCBIfam" id="TIGR00112">
    <property type="entry name" value="proC"/>
    <property type="match status" value="1"/>
</dbReference>
<dbReference type="Pfam" id="PF14748">
    <property type="entry name" value="P5CR_dimer"/>
    <property type="match status" value="1"/>
</dbReference>
<organism evidence="12 13">
    <name type="scientific">Clostridium porci</name>
    <dbReference type="NCBI Taxonomy" id="2605778"/>
    <lineage>
        <taxon>Bacteria</taxon>
        <taxon>Bacillati</taxon>
        <taxon>Bacillota</taxon>
        <taxon>Clostridia</taxon>
        <taxon>Eubacteriales</taxon>
        <taxon>Clostridiaceae</taxon>
        <taxon>Clostridium</taxon>
    </lineage>
</organism>
<comment type="catalytic activity">
    <reaction evidence="6 9">
        <text>L-proline + NADP(+) = (S)-1-pyrroline-5-carboxylate + NADPH + 2 H(+)</text>
        <dbReference type="Rhea" id="RHEA:14109"/>
        <dbReference type="ChEBI" id="CHEBI:15378"/>
        <dbReference type="ChEBI" id="CHEBI:17388"/>
        <dbReference type="ChEBI" id="CHEBI:57783"/>
        <dbReference type="ChEBI" id="CHEBI:58349"/>
        <dbReference type="ChEBI" id="CHEBI:60039"/>
        <dbReference type="EC" id="1.5.1.2"/>
    </reaction>
</comment>
<dbReference type="InterPro" id="IPR053790">
    <property type="entry name" value="P5CR-like_CS"/>
</dbReference>
<proteinExistence type="inferred from homology"/>
<comment type="catalytic activity">
    <reaction evidence="6">
        <text>L-proline + NAD(+) = (S)-1-pyrroline-5-carboxylate + NADH + 2 H(+)</text>
        <dbReference type="Rhea" id="RHEA:14105"/>
        <dbReference type="ChEBI" id="CHEBI:15378"/>
        <dbReference type="ChEBI" id="CHEBI:17388"/>
        <dbReference type="ChEBI" id="CHEBI:57540"/>
        <dbReference type="ChEBI" id="CHEBI:57945"/>
        <dbReference type="ChEBI" id="CHEBI:60039"/>
        <dbReference type="EC" id="1.5.1.2"/>
    </reaction>
</comment>
<dbReference type="Gene3D" id="3.40.50.720">
    <property type="entry name" value="NAD(P)-binding Rossmann-like Domain"/>
    <property type="match status" value="1"/>
</dbReference>
<sequence length="265" mass="28427">MDKIGFIGMGNMGGAILEGLLKIYAPERMVFTDVLKDKREEVTEKTGVPHTATNRECAQQAKFLILAVKPQYFTPVFEDIRQVLTQDQVIISLAPGISIATITERLGGNVRVVRVMPNTPALLGEGMTGVSYDPAVYTAEEKAGIEAIFTSCGRIELVEEGLMDAVCCVSGSSPAYVYMFIEALADSGVKYGLPRRAAYTMAAQTVLGSAKMILETGKHPGQLKDEVCSPGGTTIAGVSALEEHGFRNAVIKAADACWEKARGMK</sequence>
<feature type="domain" description="Pyrroline-5-carboxylate reductase catalytic N-terminal" evidence="10">
    <location>
        <begin position="3"/>
        <end position="95"/>
    </location>
</feature>
<dbReference type="RefSeq" id="WP_154471609.1">
    <property type="nucleotide sequence ID" value="NZ_DBEWUL010000166.1"/>
</dbReference>
<evidence type="ECO:0000313" key="13">
    <source>
        <dbReference type="Proteomes" id="UP000429958"/>
    </source>
</evidence>
<dbReference type="UniPathway" id="UPA00098">
    <property type="reaction ID" value="UER00361"/>
</dbReference>
<evidence type="ECO:0000313" key="12">
    <source>
        <dbReference type="EMBL" id="MSS36117.1"/>
    </source>
</evidence>
<comment type="pathway">
    <text evidence="6 9">Amino-acid biosynthesis; L-proline biosynthesis; L-proline from L-glutamate 5-semialdehyde: step 1/1.</text>
</comment>
<keyword evidence="6 9" id="KW-0028">Amino-acid biosynthesis</keyword>
<dbReference type="InterPro" id="IPR000304">
    <property type="entry name" value="Pyrroline-COOH_reductase"/>
</dbReference>
<dbReference type="GO" id="GO:0055129">
    <property type="term" value="P:L-proline biosynthetic process"/>
    <property type="evidence" value="ECO:0007669"/>
    <property type="project" value="UniProtKB-UniRule"/>
</dbReference>
<feature type="binding site" evidence="8">
    <location>
        <begin position="7"/>
        <end position="12"/>
    </location>
    <ligand>
        <name>NADP(+)</name>
        <dbReference type="ChEBI" id="CHEBI:58349"/>
    </ligand>
</feature>
<evidence type="ECO:0000256" key="8">
    <source>
        <dbReference type="PIRSR" id="PIRSR000193-1"/>
    </source>
</evidence>
<gene>
    <name evidence="6 12" type="primary">proC</name>
    <name evidence="12" type="ORF">FYJ39_05880</name>
</gene>
<keyword evidence="6" id="KW-0963">Cytoplasm</keyword>
<dbReference type="Proteomes" id="UP000429958">
    <property type="component" value="Unassembled WGS sequence"/>
</dbReference>
<comment type="subcellular location">
    <subcellularLocation>
        <location evidence="6">Cytoplasm</location>
    </subcellularLocation>
</comment>
<dbReference type="InterPro" id="IPR008927">
    <property type="entry name" value="6-PGluconate_DH-like_C_sf"/>
</dbReference>
<dbReference type="PANTHER" id="PTHR11645:SF0">
    <property type="entry name" value="PYRROLINE-5-CARBOXYLATE REDUCTASE 3"/>
    <property type="match status" value="1"/>
</dbReference>
<dbReference type="GO" id="GO:0005737">
    <property type="term" value="C:cytoplasm"/>
    <property type="evidence" value="ECO:0007669"/>
    <property type="project" value="UniProtKB-SubCell"/>
</dbReference>
<feature type="binding site" evidence="8">
    <location>
        <position position="54"/>
    </location>
    <ligand>
        <name>NADPH</name>
        <dbReference type="ChEBI" id="CHEBI:57783"/>
    </ligand>
</feature>
<dbReference type="InterPro" id="IPR028939">
    <property type="entry name" value="P5C_Rdtase_cat_N"/>
</dbReference>
<dbReference type="EC" id="1.5.1.2" evidence="6 7"/>
<dbReference type="EMBL" id="VUMD01000004">
    <property type="protein sequence ID" value="MSS36117.1"/>
    <property type="molecule type" value="Genomic_DNA"/>
</dbReference>
<evidence type="ECO:0000256" key="4">
    <source>
        <dbReference type="ARBA" id="ARBA00023002"/>
    </source>
</evidence>
<protein>
    <recommendedName>
        <fullName evidence="6 7">Pyrroline-5-carboxylate reductase</fullName>
        <shortName evidence="6">P5C reductase</shortName>
        <shortName evidence="6">P5CR</shortName>
        <ecNumber evidence="6 7">1.5.1.2</ecNumber>
    </recommendedName>
    <alternativeName>
        <fullName evidence="6">PCA reductase</fullName>
    </alternativeName>
</protein>
<reference evidence="12 13" key="1">
    <citation type="submission" date="2019-08" db="EMBL/GenBank/DDBJ databases">
        <title>In-depth cultivation of the pig gut microbiome towards novel bacterial diversity and tailored functional studies.</title>
        <authorList>
            <person name="Wylensek D."/>
            <person name="Hitch T.C.A."/>
            <person name="Clavel T."/>
        </authorList>
    </citation>
    <scope>NUCLEOTIDE SEQUENCE [LARGE SCALE GENOMIC DNA]</scope>
    <source>
        <strain evidence="12 13">WCA-389-WT-23D1</strain>
    </source>
</reference>
<dbReference type="AlphaFoldDB" id="A0A7X2NJR8"/>
<comment type="function">
    <text evidence="5 6">Catalyzes the reduction of 1-pyrroline-5-carboxylate (PCA) to L-proline.</text>
</comment>
<feature type="binding site" evidence="8">
    <location>
        <begin position="67"/>
        <end position="70"/>
    </location>
    <ligand>
        <name>NADP(+)</name>
        <dbReference type="ChEBI" id="CHEBI:58349"/>
    </ligand>
</feature>
<dbReference type="InterPro" id="IPR029036">
    <property type="entry name" value="P5CR_dimer"/>
</dbReference>
<keyword evidence="4 6" id="KW-0560">Oxidoreductase</keyword>
<dbReference type="PIRSF" id="PIRSF000193">
    <property type="entry name" value="Pyrrol-5-carb_rd"/>
    <property type="match status" value="1"/>
</dbReference>
<dbReference type="Gene3D" id="1.10.3730.10">
    <property type="entry name" value="ProC C-terminal domain-like"/>
    <property type="match status" value="1"/>
</dbReference>
<keyword evidence="13" id="KW-1185">Reference proteome</keyword>
<dbReference type="PANTHER" id="PTHR11645">
    <property type="entry name" value="PYRROLINE-5-CARBOXYLATE REDUCTASE"/>
    <property type="match status" value="1"/>
</dbReference>
<dbReference type="SUPFAM" id="SSF51735">
    <property type="entry name" value="NAD(P)-binding Rossmann-fold domains"/>
    <property type="match status" value="1"/>
</dbReference>
<evidence type="ECO:0000256" key="1">
    <source>
        <dbReference type="ARBA" id="ARBA00005525"/>
    </source>
</evidence>
<dbReference type="SUPFAM" id="SSF48179">
    <property type="entry name" value="6-phosphogluconate dehydrogenase C-terminal domain-like"/>
    <property type="match status" value="1"/>
</dbReference>
<keyword evidence="2 6" id="KW-0641">Proline biosynthesis</keyword>
<evidence type="ECO:0000256" key="2">
    <source>
        <dbReference type="ARBA" id="ARBA00022650"/>
    </source>
</evidence>
<dbReference type="PROSITE" id="PS00521">
    <property type="entry name" value="P5CR"/>
    <property type="match status" value="1"/>
</dbReference>
<keyword evidence="3 6" id="KW-0521">NADP</keyword>
<dbReference type="FunFam" id="1.10.3730.10:FF:000001">
    <property type="entry name" value="Pyrroline-5-carboxylate reductase"/>
    <property type="match status" value="1"/>
</dbReference>
<dbReference type="GO" id="GO:0004735">
    <property type="term" value="F:pyrroline-5-carboxylate reductase activity"/>
    <property type="evidence" value="ECO:0007669"/>
    <property type="project" value="UniProtKB-UniRule"/>
</dbReference>
<evidence type="ECO:0000256" key="5">
    <source>
        <dbReference type="ARBA" id="ARBA00058118"/>
    </source>
</evidence>
<evidence type="ECO:0000256" key="6">
    <source>
        <dbReference type="HAMAP-Rule" id="MF_01925"/>
    </source>
</evidence>
<evidence type="ECO:0000256" key="9">
    <source>
        <dbReference type="RuleBase" id="RU003903"/>
    </source>
</evidence>
<dbReference type="HAMAP" id="MF_01925">
    <property type="entry name" value="P5C_reductase"/>
    <property type="match status" value="1"/>
</dbReference>
<feature type="domain" description="Pyrroline-5-carboxylate reductase dimerisation" evidence="11">
    <location>
        <begin position="160"/>
        <end position="264"/>
    </location>
</feature>
<evidence type="ECO:0000259" key="10">
    <source>
        <dbReference type="Pfam" id="PF03807"/>
    </source>
</evidence>
<evidence type="ECO:0000256" key="7">
    <source>
        <dbReference type="NCBIfam" id="TIGR00112"/>
    </source>
</evidence>
<evidence type="ECO:0000256" key="3">
    <source>
        <dbReference type="ARBA" id="ARBA00022857"/>
    </source>
</evidence>
<name>A0A7X2NJR8_9CLOT</name>
<comment type="similarity">
    <text evidence="1 6 9">Belongs to the pyrroline-5-carboxylate reductase family.</text>
</comment>